<keyword evidence="2" id="KW-1185">Reference proteome</keyword>
<organism evidence="1 2">
    <name type="scientific">Raoultibacter massiliensis</name>
    <dbReference type="NCBI Taxonomy" id="1852371"/>
    <lineage>
        <taxon>Bacteria</taxon>
        <taxon>Bacillati</taxon>
        <taxon>Actinomycetota</taxon>
        <taxon>Coriobacteriia</taxon>
        <taxon>Eggerthellales</taxon>
        <taxon>Eggerthellaceae</taxon>
        <taxon>Raoultibacter</taxon>
    </lineage>
</organism>
<gene>
    <name evidence="1" type="ORF">AAA083_06700</name>
</gene>
<protein>
    <submittedName>
        <fullName evidence="1">Uncharacterized protein</fullName>
    </submittedName>
</protein>
<comment type="caution">
    <text evidence="1">The sequence shown here is derived from an EMBL/GenBank/DDBJ whole genome shotgun (WGS) entry which is preliminary data.</text>
</comment>
<reference evidence="1 2" key="1">
    <citation type="submission" date="2024-04" db="EMBL/GenBank/DDBJ databases">
        <title>Human intestinal bacterial collection.</title>
        <authorList>
            <person name="Pauvert C."/>
            <person name="Hitch T.C.A."/>
            <person name="Clavel T."/>
        </authorList>
    </citation>
    <scope>NUCLEOTIDE SEQUENCE [LARGE SCALE GENOMIC DNA]</scope>
    <source>
        <strain evidence="1 2">CLA-KB-H42</strain>
    </source>
</reference>
<dbReference type="EMBL" id="JBBNOP010000004">
    <property type="protein sequence ID" value="MEQ3362661.1"/>
    <property type="molecule type" value="Genomic_DNA"/>
</dbReference>
<evidence type="ECO:0000313" key="1">
    <source>
        <dbReference type="EMBL" id="MEQ3362661.1"/>
    </source>
</evidence>
<evidence type="ECO:0000313" key="2">
    <source>
        <dbReference type="Proteomes" id="UP001487305"/>
    </source>
</evidence>
<proteinExistence type="predicted"/>
<dbReference type="Proteomes" id="UP001487305">
    <property type="component" value="Unassembled WGS sequence"/>
</dbReference>
<accession>A0ABV1JE75</accession>
<name>A0ABV1JE75_9ACTN</name>
<sequence length="148" mass="16206">MPISAFAATPVGSATGQLNGAFLGTRYYTGYSVTQYHTDCYVNGYGYSTLAKTMIDTVAPAGYITDRTTLHFSTPGTDLSYLVADKVVTNTSPINAGNYLVNQVWAKMNAMQYRWRTDNAHTVKANTGETFTFYSLATLDFIPGWPLP</sequence>
<dbReference type="RefSeq" id="WP_349227342.1">
    <property type="nucleotide sequence ID" value="NZ_DBFADM010000053.1"/>
</dbReference>